<dbReference type="SUPFAM" id="SSF52242">
    <property type="entry name" value="Cobalamin (vitamin B12)-binding domain"/>
    <property type="match status" value="1"/>
</dbReference>
<feature type="domain" description="B12-binding" evidence="1">
    <location>
        <begin position="16"/>
        <end position="152"/>
    </location>
</feature>
<proteinExistence type="predicted"/>
<dbReference type="InterPro" id="IPR006158">
    <property type="entry name" value="Cobalamin-bd"/>
</dbReference>
<gene>
    <name evidence="2" type="ORF">SHKM778_32320</name>
</gene>
<name>A0AAT9HHJ9_9ACTN</name>
<protein>
    <submittedName>
        <fullName evidence="2">Cobalamin B12-binding domain-containing protein</fullName>
    </submittedName>
</protein>
<dbReference type="GO" id="GO:0046872">
    <property type="term" value="F:metal ion binding"/>
    <property type="evidence" value="ECO:0007669"/>
    <property type="project" value="InterPro"/>
</dbReference>
<reference evidence="2" key="1">
    <citation type="submission" date="2024-06" db="EMBL/GenBank/DDBJ databases">
        <authorList>
            <consortium name="consrtm"/>
            <person name="Uemura M."/>
            <person name="Terahara T."/>
        </authorList>
    </citation>
    <scope>NUCLEOTIDE SEQUENCE</scope>
    <source>
        <strain evidence="2">KM77-8</strain>
    </source>
</reference>
<reference evidence="2" key="2">
    <citation type="submission" date="2024-07" db="EMBL/GenBank/DDBJ databases">
        <title>Streptomyces haneummycinica sp. nov., a new antibiotic-producing actinobacterium isolated from marine sediment.</title>
        <authorList>
            <person name="Uemura M."/>
            <person name="Hamada M."/>
            <person name="Hirano S."/>
            <person name="Kobayashi K."/>
            <person name="Ohshiro T."/>
            <person name="Kobayashi T."/>
            <person name="Terahara T."/>
        </authorList>
    </citation>
    <scope>NUCLEOTIDE SEQUENCE</scope>
    <source>
        <strain evidence="2">KM77-8</strain>
    </source>
</reference>
<dbReference type="Gene3D" id="3.40.50.280">
    <property type="entry name" value="Cobalamin-binding domain"/>
    <property type="match status" value="1"/>
</dbReference>
<dbReference type="PROSITE" id="PS51332">
    <property type="entry name" value="B12_BINDING"/>
    <property type="match status" value="1"/>
</dbReference>
<evidence type="ECO:0000259" key="1">
    <source>
        <dbReference type="PROSITE" id="PS51332"/>
    </source>
</evidence>
<dbReference type="Pfam" id="PF02310">
    <property type="entry name" value="B12-binding"/>
    <property type="match status" value="1"/>
</dbReference>
<dbReference type="CDD" id="cd02065">
    <property type="entry name" value="B12-binding_like"/>
    <property type="match status" value="1"/>
</dbReference>
<dbReference type="EMBL" id="AP035768">
    <property type="protein sequence ID" value="BFO16844.1"/>
    <property type="molecule type" value="Genomic_DNA"/>
</dbReference>
<accession>A0AAT9HHJ9</accession>
<organism evidence="2">
    <name type="scientific">Streptomyces haneummycinicus</name>
    <dbReference type="NCBI Taxonomy" id="3074435"/>
    <lineage>
        <taxon>Bacteria</taxon>
        <taxon>Bacillati</taxon>
        <taxon>Actinomycetota</taxon>
        <taxon>Actinomycetes</taxon>
        <taxon>Kitasatosporales</taxon>
        <taxon>Streptomycetaceae</taxon>
        <taxon>Streptomyces</taxon>
    </lineage>
</organism>
<dbReference type="InterPro" id="IPR036724">
    <property type="entry name" value="Cobalamin-bd_sf"/>
</dbReference>
<evidence type="ECO:0000313" key="2">
    <source>
        <dbReference type="EMBL" id="BFO16844.1"/>
    </source>
</evidence>
<sequence>MSTPTVPAQGTSRRRRGTVIVSSLASDAHTWNLAYLQLLIEECGYDVVNLGPCVPDELLVAECAALRPDMVVISSVNGHGHQDGLRAIRALRAHAHLVRTPVVIGGKLGTEGPEGAGRLRELTDAGFDAVFEDGQDPIASFRGFLATVPRAELTEPGPLRIGA</sequence>
<dbReference type="GO" id="GO:0031419">
    <property type="term" value="F:cobalamin binding"/>
    <property type="evidence" value="ECO:0007669"/>
    <property type="project" value="InterPro"/>
</dbReference>
<dbReference type="AlphaFoldDB" id="A0AAT9HHJ9"/>